<protein>
    <submittedName>
        <fullName evidence="1">Uncharacterized protein</fullName>
    </submittedName>
</protein>
<organism evidence="1 2">
    <name type="scientific">Microbacterium horticulturae</name>
    <dbReference type="NCBI Taxonomy" id="3028316"/>
    <lineage>
        <taxon>Bacteria</taxon>
        <taxon>Bacillati</taxon>
        <taxon>Actinomycetota</taxon>
        <taxon>Actinomycetes</taxon>
        <taxon>Micrococcales</taxon>
        <taxon>Microbacteriaceae</taxon>
        <taxon>Microbacterium</taxon>
    </lineage>
</organism>
<gene>
    <name evidence="1" type="ORF">PU630_13785</name>
</gene>
<keyword evidence="2" id="KW-1185">Reference proteome</keyword>
<evidence type="ECO:0000313" key="1">
    <source>
        <dbReference type="EMBL" id="WEG08298.1"/>
    </source>
</evidence>
<reference evidence="1 2" key="1">
    <citation type="submission" date="2023-03" db="EMBL/GenBank/DDBJ databases">
        <title>Genome sequence of Microbacterium sp. KACC 23027.</title>
        <authorList>
            <person name="Kim S."/>
            <person name="Heo J."/>
            <person name="Kwon S.-W."/>
        </authorList>
    </citation>
    <scope>NUCLEOTIDE SEQUENCE [LARGE SCALE GENOMIC DNA]</scope>
    <source>
        <strain evidence="1 2">KACC 23027</strain>
    </source>
</reference>
<sequence length="94" mass="10590">MHAQDEYFSREHRYALGIDAESVRHYLSTPVSNGAADYEEYYGVDAAHYAHLRAVEDAAAVFADVRWPFRFASLAHARGLNGRGGKPVRPPTRR</sequence>
<dbReference type="Proteomes" id="UP001214553">
    <property type="component" value="Chromosome"/>
</dbReference>
<dbReference type="RefSeq" id="WP_275277628.1">
    <property type="nucleotide sequence ID" value="NZ_CP119108.1"/>
</dbReference>
<evidence type="ECO:0000313" key="2">
    <source>
        <dbReference type="Proteomes" id="UP001214553"/>
    </source>
</evidence>
<name>A0ABY8C0W6_9MICO</name>
<accession>A0ABY8C0W6</accession>
<proteinExistence type="predicted"/>
<dbReference type="EMBL" id="CP119108">
    <property type="protein sequence ID" value="WEG08298.1"/>
    <property type="molecule type" value="Genomic_DNA"/>
</dbReference>